<dbReference type="InterPro" id="IPR020806">
    <property type="entry name" value="PKS_PP-bd"/>
</dbReference>
<dbReference type="SMART" id="SM00823">
    <property type="entry name" value="PKS_PP"/>
    <property type="match status" value="1"/>
</dbReference>
<dbReference type="SUPFAM" id="SSF52777">
    <property type="entry name" value="CoA-dependent acyltransferases"/>
    <property type="match status" value="2"/>
</dbReference>
<keyword evidence="6" id="KW-1185">Reference proteome</keyword>
<dbReference type="CDD" id="cd19531">
    <property type="entry name" value="LCL_NRPS-like"/>
    <property type="match status" value="1"/>
</dbReference>
<dbReference type="GO" id="GO:0043041">
    <property type="term" value="P:amino acid activation for nonribosomal peptide biosynthetic process"/>
    <property type="evidence" value="ECO:0007669"/>
    <property type="project" value="TreeGrafter"/>
</dbReference>
<keyword evidence="2" id="KW-0596">Phosphopantetheine</keyword>
<gene>
    <name evidence="5" type="ORF">KDK_58840</name>
</gene>
<accession>A0A402ASK8</accession>
<dbReference type="Gene3D" id="3.30.300.30">
    <property type="match status" value="1"/>
</dbReference>
<dbReference type="InterPro" id="IPR045851">
    <property type="entry name" value="AMP-bd_C_sf"/>
</dbReference>
<dbReference type="GO" id="GO:0044550">
    <property type="term" value="P:secondary metabolite biosynthetic process"/>
    <property type="evidence" value="ECO:0007669"/>
    <property type="project" value="TreeGrafter"/>
</dbReference>
<dbReference type="GO" id="GO:0005737">
    <property type="term" value="C:cytoplasm"/>
    <property type="evidence" value="ECO:0007669"/>
    <property type="project" value="TreeGrafter"/>
</dbReference>
<dbReference type="SUPFAM" id="SSF47336">
    <property type="entry name" value="ACP-like"/>
    <property type="match status" value="1"/>
</dbReference>
<dbReference type="PANTHER" id="PTHR45527:SF1">
    <property type="entry name" value="FATTY ACID SYNTHASE"/>
    <property type="match status" value="1"/>
</dbReference>
<dbReference type="Gene3D" id="3.30.559.30">
    <property type="entry name" value="Nonribosomal peptide synthetase, condensation domain"/>
    <property type="match status" value="1"/>
</dbReference>
<dbReference type="SUPFAM" id="SSF56801">
    <property type="entry name" value="Acetyl-CoA synthetase-like"/>
    <property type="match status" value="2"/>
</dbReference>
<dbReference type="InterPro" id="IPR001242">
    <property type="entry name" value="Condensation_dom"/>
</dbReference>
<dbReference type="Pfam" id="PF00550">
    <property type="entry name" value="PP-binding"/>
    <property type="match status" value="1"/>
</dbReference>
<evidence type="ECO:0000259" key="4">
    <source>
        <dbReference type="PROSITE" id="PS50075"/>
    </source>
</evidence>
<dbReference type="InterPro" id="IPR036736">
    <property type="entry name" value="ACP-like_sf"/>
</dbReference>
<dbReference type="InterPro" id="IPR009081">
    <property type="entry name" value="PP-bd_ACP"/>
</dbReference>
<keyword evidence="3" id="KW-0597">Phosphoprotein</keyword>
<dbReference type="GO" id="GO:0008610">
    <property type="term" value="P:lipid biosynthetic process"/>
    <property type="evidence" value="ECO:0007669"/>
    <property type="project" value="UniProtKB-ARBA"/>
</dbReference>
<dbReference type="InterPro" id="IPR000873">
    <property type="entry name" value="AMP-dep_synth/lig_dom"/>
</dbReference>
<comment type="cofactor">
    <cofactor evidence="1">
        <name>pantetheine 4'-phosphate</name>
        <dbReference type="ChEBI" id="CHEBI:47942"/>
    </cofactor>
</comment>
<evidence type="ECO:0000313" key="5">
    <source>
        <dbReference type="EMBL" id="GCE22084.1"/>
    </source>
</evidence>
<evidence type="ECO:0000256" key="2">
    <source>
        <dbReference type="ARBA" id="ARBA00022450"/>
    </source>
</evidence>
<dbReference type="InterPro" id="IPR025110">
    <property type="entry name" value="AMP-bd_C"/>
</dbReference>
<dbReference type="PANTHER" id="PTHR45527">
    <property type="entry name" value="NONRIBOSOMAL PEPTIDE SYNTHETASE"/>
    <property type="match status" value="1"/>
</dbReference>
<dbReference type="Proteomes" id="UP000287188">
    <property type="component" value="Unassembled WGS sequence"/>
</dbReference>
<dbReference type="GO" id="GO:0003824">
    <property type="term" value="F:catalytic activity"/>
    <property type="evidence" value="ECO:0007669"/>
    <property type="project" value="InterPro"/>
</dbReference>
<dbReference type="Gene3D" id="3.40.50.12780">
    <property type="entry name" value="N-terminal domain of ligase-like"/>
    <property type="match status" value="2"/>
</dbReference>
<feature type="domain" description="Carrier" evidence="4">
    <location>
        <begin position="199"/>
        <end position="276"/>
    </location>
</feature>
<comment type="caution">
    <text evidence="5">The sequence shown here is derived from an EMBL/GenBank/DDBJ whole genome shotgun (WGS) entry which is preliminary data.</text>
</comment>
<dbReference type="InterPro" id="IPR023213">
    <property type="entry name" value="CAT-like_dom_sf"/>
</dbReference>
<dbReference type="GO" id="GO:0031177">
    <property type="term" value="F:phosphopantetheine binding"/>
    <property type="evidence" value="ECO:0007669"/>
    <property type="project" value="InterPro"/>
</dbReference>
<dbReference type="Gene3D" id="3.30.559.10">
    <property type="entry name" value="Chloramphenicol acetyltransferase-like domain"/>
    <property type="match status" value="1"/>
</dbReference>
<dbReference type="EMBL" id="BIFS01000002">
    <property type="protein sequence ID" value="GCE22084.1"/>
    <property type="molecule type" value="Genomic_DNA"/>
</dbReference>
<sequence>MWVAGPSVSQGYWNRPAETAHTFQARLAGAIEGAYLRTGDLGFVHDGALFVTGRLKDTIIIRGHNHYPQDIELTAEQAHFALRAGCGAAFSVDVDGSERLVLVYEIERQHRNITTEEIATAVRQAVAEQHAIQVHAISLVRPGAIPKTSSGKIQRQACKAQFLVDSLPLMGKSTFGSDEVETRIAHIERGELLSLAPGDRLVRLQAYLRALTASVLQISETRIDLQQPLSSLGLDSLMTLELKRLLEEHLSLQIPVSDFFQNESIEQLSHQLVLLLEAPEPVAPLVDDEQIAGDETPFKLTPGQEALWFLHQLQPGGSSSYHISHAATLRGALDLAALRRAFQVLVERHPALRTTLFSRDGVGFQIVHQQGEPGWQLEDGSGWDVERLNDWLEHCAQCPFDLERGPLLRVYVCKRSAREHILLLVIHHIIADLWSLTIFMRELSLLYALAKKDISLAPSVLPLPRWHYRDYARWQSAMLASEQGESLWHFWRQKLEGELSVLDLPLDHVRPAVQTYRGATYFFTLDARLSWRLNALAKARGVTMYTLLLSAFQVLLHRYTGQHDILVGSPTAGRGGRAELEDIIGYFVQPIVQRALIDGHEAFGSFLQRNRQQVLESLARQDYPFPWLVDRLAPQRDPGHSPIFQAMFAFQQTHQLKELSSFVLGESSAHLDLDGVDASPLPLRQRHAKFDLTLEMVESEHTLPGCFEYNRDLFEEATIERLAQGWQRLLAVIAAVPDCVISELPVMSTAAEAMLKEVQAGVIQPIEQAQCLHQLFEQQVEYTPDAPAACDDHDTLTYRQLNEQANELAVRLQSMGVGPETLVGICLQRTPRLLVTLLAVLKAGGPMFRLILHIHVSAWSSFLIVLGCQYY</sequence>
<evidence type="ECO:0000256" key="1">
    <source>
        <dbReference type="ARBA" id="ARBA00001957"/>
    </source>
</evidence>
<dbReference type="Pfam" id="PF00668">
    <property type="entry name" value="Condensation"/>
    <property type="match status" value="1"/>
</dbReference>
<dbReference type="AlphaFoldDB" id="A0A402ASK8"/>
<dbReference type="Gene3D" id="1.10.1200.10">
    <property type="entry name" value="ACP-like"/>
    <property type="match status" value="1"/>
</dbReference>
<reference evidence="6" key="1">
    <citation type="submission" date="2018-12" db="EMBL/GenBank/DDBJ databases">
        <title>Tengunoibacter tsumagoiensis gen. nov., sp. nov., Dictyobacter kobayashii sp. nov., D. alpinus sp. nov., and D. joshuensis sp. nov. and description of Dictyobacteraceae fam. nov. within the order Ktedonobacterales isolated from Tengu-no-mugimeshi.</title>
        <authorList>
            <person name="Wang C.M."/>
            <person name="Zheng Y."/>
            <person name="Sakai Y."/>
            <person name="Toyoda A."/>
            <person name="Minakuchi Y."/>
            <person name="Abe K."/>
            <person name="Yokota A."/>
            <person name="Yabe S."/>
        </authorList>
    </citation>
    <scope>NUCLEOTIDE SEQUENCE [LARGE SCALE GENOMIC DNA]</scope>
    <source>
        <strain evidence="6">Uno11</strain>
    </source>
</reference>
<dbReference type="Pfam" id="PF23024">
    <property type="entry name" value="AMP-dom_DIP2-like"/>
    <property type="match status" value="1"/>
</dbReference>
<dbReference type="Pfam" id="PF00501">
    <property type="entry name" value="AMP-binding"/>
    <property type="match status" value="1"/>
</dbReference>
<proteinExistence type="predicted"/>
<name>A0A402ASK8_9CHLR</name>
<dbReference type="PROSITE" id="PS50075">
    <property type="entry name" value="CARRIER"/>
    <property type="match status" value="1"/>
</dbReference>
<protein>
    <recommendedName>
        <fullName evidence="4">Carrier domain-containing protein</fullName>
    </recommendedName>
</protein>
<dbReference type="SMART" id="SM01294">
    <property type="entry name" value="PKS_PP_betabranch"/>
    <property type="match status" value="1"/>
</dbReference>
<evidence type="ECO:0000313" key="6">
    <source>
        <dbReference type="Proteomes" id="UP000287188"/>
    </source>
</evidence>
<evidence type="ECO:0000256" key="3">
    <source>
        <dbReference type="ARBA" id="ARBA00022553"/>
    </source>
</evidence>
<dbReference type="InterPro" id="IPR042099">
    <property type="entry name" value="ANL_N_sf"/>
</dbReference>
<organism evidence="5 6">
    <name type="scientific">Dictyobacter kobayashii</name>
    <dbReference type="NCBI Taxonomy" id="2014872"/>
    <lineage>
        <taxon>Bacteria</taxon>
        <taxon>Bacillati</taxon>
        <taxon>Chloroflexota</taxon>
        <taxon>Ktedonobacteria</taxon>
        <taxon>Ktedonobacterales</taxon>
        <taxon>Dictyobacteraceae</taxon>
        <taxon>Dictyobacter</taxon>
    </lineage>
</organism>